<evidence type="ECO:0000259" key="2">
    <source>
        <dbReference type="Pfam" id="PF02470"/>
    </source>
</evidence>
<dbReference type="InterPro" id="IPR003399">
    <property type="entry name" value="Mce/MlaD"/>
</dbReference>
<feature type="transmembrane region" description="Helical" evidence="1">
    <location>
        <begin position="12"/>
        <end position="31"/>
    </location>
</feature>
<keyword evidence="1" id="KW-0472">Membrane</keyword>
<dbReference type="KEGG" id="parq:DSM112329_02012"/>
<name>A0AAU7AU40_9ACTN</name>
<dbReference type="PANTHER" id="PTHR33371:SF4">
    <property type="entry name" value="INTERMEMBRANE PHOSPHOLIPID TRANSPORT SYSTEM BINDING PROTEIN MLAD"/>
    <property type="match status" value="1"/>
</dbReference>
<keyword evidence="1" id="KW-1133">Transmembrane helix</keyword>
<protein>
    <recommendedName>
        <fullName evidence="2">Mce/MlaD domain-containing protein</fullName>
    </recommendedName>
</protein>
<reference evidence="3" key="1">
    <citation type="submission" date="2022-12" db="EMBL/GenBank/DDBJ databases">
        <title>Paraconexibacter alkalitolerans sp. nov. and Baekduia alba sp. nov., isolated from soil and emended description of the genera Paraconexibacter (Chun et al., 2020) and Baekduia (An et al., 2020).</title>
        <authorList>
            <person name="Vieira S."/>
            <person name="Huber K.J."/>
            <person name="Geppert A."/>
            <person name="Wolf J."/>
            <person name="Neumann-Schaal M."/>
            <person name="Muesken M."/>
            <person name="Overmann J."/>
        </authorList>
    </citation>
    <scope>NUCLEOTIDE SEQUENCE</scope>
    <source>
        <strain evidence="3">AEG42_29</strain>
    </source>
</reference>
<accession>A0AAU7AU40</accession>
<evidence type="ECO:0000313" key="3">
    <source>
        <dbReference type="EMBL" id="XAY05168.1"/>
    </source>
</evidence>
<dbReference type="Pfam" id="PF02470">
    <property type="entry name" value="MlaD"/>
    <property type="match status" value="1"/>
</dbReference>
<evidence type="ECO:0000256" key="1">
    <source>
        <dbReference type="SAM" id="Phobius"/>
    </source>
</evidence>
<dbReference type="InterPro" id="IPR052336">
    <property type="entry name" value="MlaD_Phospholipid_Transporter"/>
</dbReference>
<dbReference type="RefSeq" id="WP_354701686.1">
    <property type="nucleotide sequence ID" value="NZ_CP114014.1"/>
</dbReference>
<dbReference type="AlphaFoldDB" id="A0AAU7AU40"/>
<keyword evidence="1" id="KW-0812">Transmembrane</keyword>
<sequence length="427" mass="44268">MPSVVTRPADHRRLLGLAVLVIALAGSLLLWQRPNPFAGHTTVHAIVDDASGLAPVGAEVRVAGTKVGTVESRRRVGDDAELELRLDKDAGTIHRDATVSLRPRLAFEGTAFVDLTVGTRAAPALGGRTIPRAQTSTYVPLADVLSILDRDGSRALQGTLAGLRDTLSTPAPGAISATLKTAPALTRTLGRTARAARGPEARELRRAISGFAKTARAVAAHTGDVPALVDETGTTARALQTEGGASLNATLRELPQATRRLQTGGRALAQTVRTLRPLARDLRPAARTLTPALRTARPLLRQAAGTLTRATPVLAELRAGLDAVPGAAPPTRAVLTALRPTLNVLDTTLLGALERRTTLGTPAYVAFLGLFAGGGGASSSFDQGGHFMRFGFRFLTGLALPLPPCALLQSAAPAVGQALQQAGACTP</sequence>
<dbReference type="EMBL" id="CP114014">
    <property type="protein sequence ID" value="XAY05168.1"/>
    <property type="molecule type" value="Genomic_DNA"/>
</dbReference>
<proteinExistence type="predicted"/>
<dbReference type="PANTHER" id="PTHR33371">
    <property type="entry name" value="INTERMEMBRANE PHOSPHOLIPID TRANSPORT SYSTEM BINDING PROTEIN MLAD-RELATED"/>
    <property type="match status" value="1"/>
</dbReference>
<organism evidence="3">
    <name type="scientific">Paraconexibacter sp. AEG42_29</name>
    <dbReference type="NCBI Taxonomy" id="2997339"/>
    <lineage>
        <taxon>Bacteria</taxon>
        <taxon>Bacillati</taxon>
        <taxon>Actinomycetota</taxon>
        <taxon>Thermoleophilia</taxon>
        <taxon>Solirubrobacterales</taxon>
        <taxon>Paraconexibacteraceae</taxon>
        <taxon>Paraconexibacter</taxon>
    </lineage>
</organism>
<feature type="domain" description="Mce/MlaD" evidence="2">
    <location>
        <begin position="41"/>
        <end position="117"/>
    </location>
</feature>
<gene>
    <name evidence="3" type="ORF">DSM112329_02012</name>
</gene>